<keyword evidence="3" id="KW-1185">Reference proteome</keyword>
<protein>
    <recommendedName>
        <fullName evidence="4">Major sperm protein</fullName>
    </recommendedName>
</protein>
<dbReference type="STRING" id="135651.G0MDX7"/>
<evidence type="ECO:0000313" key="3">
    <source>
        <dbReference type="Proteomes" id="UP000008068"/>
    </source>
</evidence>
<dbReference type="FunCoup" id="G0MDX7">
    <property type="interactions" value="1899"/>
</dbReference>
<name>G0MDX7_CAEBE</name>
<evidence type="ECO:0000256" key="1">
    <source>
        <dbReference type="SAM" id="MobiDB-lite"/>
    </source>
</evidence>
<feature type="region of interest" description="Disordered" evidence="1">
    <location>
        <begin position="173"/>
        <end position="203"/>
    </location>
</feature>
<dbReference type="OrthoDB" id="5840659at2759"/>
<dbReference type="eggNOG" id="ENOG502THKZ">
    <property type="taxonomic scope" value="Eukaryota"/>
</dbReference>
<dbReference type="InParanoid" id="G0MDX7"/>
<dbReference type="SUPFAM" id="SSF49354">
    <property type="entry name" value="PapD-like"/>
    <property type="match status" value="1"/>
</dbReference>
<accession>G0MDX7</accession>
<dbReference type="HOGENOM" id="CLU_089431_0_0_1"/>
<dbReference type="Proteomes" id="UP000008068">
    <property type="component" value="Unassembled WGS sequence"/>
</dbReference>
<evidence type="ECO:0000313" key="2">
    <source>
        <dbReference type="EMBL" id="EGT52108.1"/>
    </source>
</evidence>
<gene>
    <name evidence="2" type="ORF">CAEBREN_09945</name>
</gene>
<feature type="compositionally biased region" description="Polar residues" evidence="1">
    <location>
        <begin position="182"/>
        <end position="193"/>
    </location>
</feature>
<dbReference type="AlphaFoldDB" id="G0MDX7"/>
<dbReference type="EMBL" id="GL379791">
    <property type="protein sequence ID" value="EGT52108.1"/>
    <property type="molecule type" value="Genomic_DNA"/>
</dbReference>
<feature type="region of interest" description="Disordered" evidence="1">
    <location>
        <begin position="224"/>
        <end position="252"/>
    </location>
</feature>
<evidence type="ECO:0008006" key="4">
    <source>
        <dbReference type="Google" id="ProtNLM"/>
    </source>
</evidence>
<proteinExistence type="predicted"/>
<sequence length="252" mass="29294">MDEVNRNVLQKEWKRFQNDVEEEFKTTKEEMSTILIDAEPNDVEITSTDRGFWEHEISNLSPIDIVCRVRATNSSLFIVNKNSFRIKSRDKFVLRVSRAPHQIRSHHLKIDVTKFTNAFQPSNLLDYFIGPYSYKTFIIRYHGAPRYWSDALEMNDWAISKELNTKWEEEMKKNSKEKKSSLDTSEISSINENQEAEDETTAPCFAEVNKTNVLIMAMQTTEEVKKDGLDVGSDDESDTNETFEAEKSKAKK</sequence>
<organism evidence="3">
    <name type="scientific">Caenorhabditis brenneri</name>
    <name type="common">Nematode worm</name>
    <dbReference type="NCBI Taxonomy" id="135651"/>
    <lineage>
        <taxon>Eukaryota</taxon>
        <taxon>Metazoa</taxon>
        <taxon>Ecdysozoa</taxon>
        <taxon>Nematoda</taxon>
        <taxon>Chromadorea</taxon>
        <taxon>Rhabditida</taxon>
        <taxon>Rhabditina</taxon>
        <taxon>Rhabditomorpha</taxon>
        <taxon>Rhabditoidea</taxon>
        <taxon>Rhabditidae</taxon>
        <taxon>Peloderinae</taxon>
        <taxon>Caenorhabditis</taxon>
    </lineage>
</organism>
<reference evidence="3" key="1">
    <citation type="submission" date="2011-07" db="EMBL/GenBank/DDBJ databases">
        <authorList>
            <consortium name="Caenorhabditis brenneri Sequencing and Analysis Consortium"/>
            <person name="Wilson R.K."/>
        </authorList>
    </citation>
    <scope>NUCLEOTIDE SEQUENCE [LARGE SCALE GENOMIC DNA]</scope>
    <source>
        <strain evidence="3">PB2801</strain>
    </source>
</reference>
<dbReference type="InterPro" id="IPR008962">
    <property type="entry name" value="PapD-like_sf"/>
</dbReference>
<feature type="compositionally biased region" description="Acidic residues" evidence="1">
    <location>
        <begin position="232"/>
        <end position="243"/>
    </location>
</feature>